<dbReference type="PANTHER" id="PTHR22997">
    <property type="entry name" value="PIH1 DOMAIN-CONTAINING PROTEIN 1"/>
    <property type="match status" value="1"/>
</dbReference>
<evidence type="ECO:0000313" key="3">
    <source>
        <dbReference type="EMBL" id="CAL1697998.1"/>
    </source>
</evidence>
<evidence type="ECO:0000256" key="1">
    <source>
        <dbReference type="ARBA" id="ARBA00008511"/>
    </source>
</evidence>
<accession>A0ABP1CQN2</accession>
<name>A0ABP1CQN2_9APHY</name>
<sequence>MDFLPGSSQPQTIRVTLSPTPGWCIKTTALQTAVCKVSSSETSQTSDASSAANSSILEPFAKARVPSSLTISQGTKVFVNIAWDSNVPPPPEGSEDVIQRAMKGEEEFLDSDNPGWFVPVVVSEPRQDADKAGKPSVVFDSVFHSSLKSRALKDVEFKTFLEELAFQRIEAQSQLPLSRTVGRPNIRSKGKLNPRTVLIPVGLYPRDHPERVEFEKKLKSRGPLVQEVTNPKTIKKKEEAAKPKGILKTPTEVKPITEKSKISLIPEENEQPAFTWSQEDDHIVLNIEVPRLSHAHIASSTLDVEPHRLILAIPPFYLLDLNIDMPDAQMPVVFGERAGEVSRLKRVVKERKEGFDVESAKAEWRVAERSVVVML</sequence>
<keyword evidence="4" id="KW-1185">Reference proteome</keyword>
<gene>
    <name evidence="3" type="ORF">GFSPODELE1_LOCUS1945</name>
</gene>
<comment type="similarity">
    <text evidence="1">Belongs to the PIH1 family.</text>
</comment>
<evidence type="ECO:0000313" key="4">
    <source>
        <dbReference type="Proteomes" id="UP001497453"/>
    </source>
</evidence>
<dbReference type="InterPro" id="IPR012981">
    <property type="entry name" value="PIH1_N"/>
</dbReference>
<dbReference type="PANTHER" id="PTHR22997:SF0">
    <property type="entry name" value="PIH1 DOMAIN-CONTAINING PROTEIN 1"/>
    <property type="match status" value="1"/>
</dbReference>
<dbReference type="EMBL" id="OZ037953">
    <property type="protein sequence ID" value="CAL1697998.1"/>
    <property type="molecule type" value="Genomic_DNA"/>
</dbReference>
<protein>
    <recommendedName>
        <fullName evidence="2">PIH1 N-terminal domain-containing protein</fullName>
    </recommendedName>
</protein>
<organism evidence="3 4">
    <name type="scientific">Somion occarium</name>
    <dbReference type="NCBI Taxonomy" id="3059160"/>
    <lineage>
        <taxon>Eukaryota</taxon>
        <taxon>Fungi</taxon>
        <taxon>Dikarya</taxon>
        <taxon>Basidiomycota</taxon>
        <taxon>Agaricomycotina</taxon>
        <taxon>Agaricomycetes</taxon>
        <taxon>Polyporales</taxon>
        <taxon>Cerrenaceae</taxon>
        <taxon>Somion</taxon>
    </lineage>
</organism>
<reference evidence="4" key="1">
    <citation type="submission" date="2024-04" db="EMBL/GenBank/DDBJ databases">
        <authorList>
            <person name="Shaw F."/>
            <person name="Minotto A."/>
        </authorList>
    </citation>
    <scope>NUCLEOTIDE SEQUENCE [LARGE SCALE GENOMIC DNA]</scope>
</reference>
<evidence type="ECO:0000259" key="2">
    <source>
        <dbReference type="Pfam" id="PF08190"/>
    </source>
</evidence>
<feature type="domain" description="PIH1 N-terminal" evidence="2">
    <location>
        <begin position="56"/>
        <end position="197"/>
    </location>
</feature>
<dbReference type="InterPro" id="IPR050734">
    <property type="entry name" value="PIH1/Kintoun_subfamily"/>
</dbReference>
<proteinExistence type="inferred from homology"/>
<dbReference type="Pfam" id="PF08190">
    <property type="entry name" value="PIH1"/>
    <property type="match status" value="1"/>
</dbReference>
<dbReference type="Proteomes" id="UP001497453">
    <property type="component" value="Chromosome 10"/>
</dbReference>